<sequence>MSEPLSTRPTAHARVVFDTFRSARDPRLSAWLLFRSYLLPELAASQLALMESPTAAGALAPIGVFGVWRLLATNNRELARCATVFASPSVAVDAARVEQSRADQMQVSTVRGPVATKHAWVLRRGDRPIATAARWYESAGEASAAGRAAVAVFRSADVVEGVSIGSASGRRSRVSAQPA</sequence>
<organism evidence="1 2">
    <name type="scientific">Microbacterium testaceum (strain StLB037)</name>
    <dbReference type="NCBI Taxonomy" id="979556"/>
    <lineage>
        <taxon>Bacteria</taxon>
        <taxon>Bacillati</taxon>
        <taxon>Actinomycetota</taxon>
        <taxon>Actinomycetes</taxon>
        <taxon>Micrococcales</taxon>
        <taxon>Microbacteriaceae</taxon>
        <taxon>Microbacterium</taxon>
    </lineage>
</organism>
<proteinExistence type="predicted"/>
<accession>A0A1H0Q6U1</accession>
<dbReference type="Proteomes" id="UP000186456">
    <property type="component" value="Unassembled WGS sequence"/>
</dbReference>
<name>A0A1H0Q6U1_MICTS</name>
<dbReference type="EMBL" id="FNJN01000004">
    <property type="protein sequence ID" value="SDP13054.1"/>
    <property type="molecule type" value="Genomic_DNA"/>
</dbReference>
<dbReference type="AlphaFoldDB" id="A0A1H0Q6U1"/>
<dbReference type="RefSeq" id="WP_143017914.1">
    <property type="nucleotide sequence ID" value="NZ_FNJN01000004.1"/>
</dbReference>
<gene>
    <name evidence="1" type="ORF">SAMN04487788_2264</name>
</gene>
<evidence type="ECO:0000313" key="2">
    <source>
        <dbReference type="Proteomes" id="UP000186456"/>
    </source>
</evidence>
<protein>
    <submittedName>
        <fullName evidence="1">Uncharacterized protein</fullName>
    </submittedName>
</protein>
<evidence type="ECO:0000313" key="1">
    <source>
        <dbReference type="EMBL" id="SDP13054.1"/>
    </source>
</evidence>
<reference evidence="1 2" key="1">
    <citation type="submission" date="2016-10" db="EMBL/GenBank/DDBJ databases">
        <authorList>
            <person name="de Groot N.N."/>
        </authorList>
    </citation>
    <scope>NUCLEOTIDE SEQUENCE [LARGE SCALE GENOMIC DNA]</scope>
    <source>
        <strain evidence="1 2">StLB037</strain>
    </source>
</reference>